<evidence type="ECO:0000313" key="2">
    <source>
        <dbReference type="EMBL" id="SFJ64150.1"/>
    </source>
</evidence>
<name>A0A1I3T0G2_9BACL</name>
<feature type="transmembrane region" description="Helical" evidence="1">
    <location>
        <begin position="7"/>
        <end position="28"/>
    </location>
</feature>
<organism evidence="2 3">
    <name type="scientific">Thermoflavimicrobium dichotomicum</name>
    <dbReference type="NCBI Taxonomy" id="46223"/>
    <lineage>
        <taxon>Bacteria</taxon>
        <taxon>Bacillati</taxon>
        <taxon>Bacillota</taxon>
        <taxon>Bacilli</taxon>
        <taxon>Bacillales</taxon>
        <taxon>Thermoactinomycetaceae</taxon>
        <taxon>Thermoflavimicrobium</taxon>
    </lineage>
</organism>
<dbReference type="RefSeq" id="WP_093230977.1">
    <property type="nucleotide sequence ID" value="NZ_FORR01000015.1"/>
</dbReference>
<keyword evidence="1" id="KW-0472">Membrane</keyword>
<evidence type="ECO:0000256" key="1">
    <source>
        <dbReference type="SAM" id="Phobius"/>
    </source>
</evidence>
<protein>
    <submittedName>
        <fullName evidence="2">Uncharacterized protein</fullName>
    </submittedName>
</protein>
<evidence type="ECO:0000313" key="3">
    <source>
        <dbReference type="Proteomes" id="UP000199545"/>
    </source>
</evidence>
<dbReference type="OrthoDB" id="9943189at2"/>
<keyword evidence="1" id="KW-1133">Transmembrane helix</keyword>
<gene>
    <name evidence="2" type="ORF">SAMN05421852_1151</name>
</gene>
<accession>A0A1I3T0G2</accession>
<reference evidence="2 3" key="1">
    <citation type="submission" date="2016-10" db="EMBL/GenBank/DDBJ databases">
        <authorList>
            <person name="de Groot N.N."/>
        </authorList>
    </citation>
    <scope>NUCLEOTIDE SEQUENCE [LARGE SCALE GENOMIC DNA]</scope>
    <source>
        <strain evidence="2 3">DSM 44778</strain>
    </source>
</reference>
<proteinExistence type="predicted"/>
<keyword evidence="1" id="KW-0812">Transmembrane</keyword>
<dbReference type="AlphaFoldDB" id="A0A1I3T0G2"/>
<dbReference type="EMBL" id="FORR01000015">
    <property type="protein sequence ID" value="SFJ64150.1"/>
    <property type="molecule type" value="Genomic_DNA"/>
</dbReference>
<sequence>MRKILGVISILFSVMCTGLLVWIHLFIFEKKLDGNMIFLLLPLIGVSKILYLIFIGLIILFFGLGLFLLMKKKKNQEVSK</sequence>
<keyword evidence="3" id="KW-1185">Reference proteome</keyword>
<dbReference type="Proteomes" id="UP000199545">
    <property type="component" value="Unassembled WGS sequence"/>
</dbReference>
<feature type="transmembrane region" description="Helical" evidence="1">
    <location>
        <begin position="48"/>
        <end position="70"/>
    </location>
</feature>